<evidence type="ECO:0000259" key="8">
    <source>
        <dbReference type="PROSITE" id="PS51918"/>
    </source>
</evidence>
<organism evidence="9 10">
    <name type="scientific">Petrocella atlantisensis</name>
    <dbReference type="NCBI Taxonomy" id="2173034"/>
    <lineage>
        <taxon>Bacteria</taxon>
        <taxon>Bacillati</taxon>
        <taxon>Bacillota</taxon>
        <taxon>Clostridia</taxon>
        <taxon>Lachnospirales</taxon>
        <taxon>Vallitaleaceae</taxon>
        <taxon>Petrocella</taxon>
    </lineage>
</organism>
<sequence>MFLPISKLDMEQRGIHQLDFILVTGDAYVDHPSFGAAIIARVLERDGFTVGIIAQPDWRNHQDIMALGAPRHAFLVTGGNIDSMVNHYSVTKKRRKEDVYTPGDIAGKRPDRATIVYANLIRQAFGDVPIIIGGIEASLRRMGHYDYWSDQVRRSILLDSQADLLLYGMAEKSITQVGQALESGIHIKDITFIKGTCYRSTTIEGIYDTIVLPSFKSIKTSKEDYAKSFLIQSQNTDAITAKTLVETYGEREYIVQLPPQAPLTESEFDSIYGLNYERTYHPSYESLGGISAIKEVKFSIISNRGCYGACNFCALTFHQGRVMQARSAKSIVREAESFVDDKDFKGYIHDVGGPTANFRKPSCQKQLKYGVCKDKQCLFPQKCENLDVDHTEYVEILRKLRNIPKVKKVFVRSGIRFDYLMYDKDPSFFNELCEHHISGQLKVAPEHVDHEALSYMGKPDHAIYERFTKRYEQKNVQLDKKQFLVPYLMSSHPGSTLQSAIKLALYLRDIGHQPQQVQDFYPTPATASTTMYYTGLDPRTMKPVFVPKKAKDKAMQRALIQYKKPQNYELVKEALLLAGREDLIGFDRDCLIRPRQERTYSASKQTQSDPAKKEGATSSHKSNHKGSSKRDSKNSSNNSSKSNLKTNPKQKRKTIRNVHKKKK</sequence>
<dbReference type="InterPro" id="IPR023404">
    <property type="entry name" value="rSAM_horseshoe"/>
</dbReference>
<comment type="similarity">
    <text evidence="6">Belongs to the UPF0313 family.</text>
</comment>
<feature type="binding site" evidence="6">
    <location>
        <position position="306"/>
    </location>
    <ligand>
        <name>[4Fe-4S] cluster</name>
        <dbReference type="ChEBI" id="CHEBI:49883"/>
        <note>4Fe-4S-S-AdoMet</note>
    </ligand>
</feature>
<keyword evidence="3 6" id="KW-0479">Metal-binding</keyword>
<dbReference type="SUPFAM" id="SSF102114">
    <property type="entry name" value="Radical SAM enzymes"/>
    <property type="match status" value="1"/>
</dbReference>
<dbReference type="InterPro" id="IPR022946">
    <property type="entry name" value="UPF0313"/>
</dbReference>
<dbReference type="Pfam" id="PF08497">
    <property type="entry name" value="Radical_SAM_N"/>
    <property type="match status" value="1"/>
</dbReference>
<evidence type="ECO:0000256" key="5">
    <source>
        <dbReference type="ARBA" id="ARBA00023014"/>
    </source>
</evidence>
<evidence type="ECO:0000256" key="4">
    <source>
        <dbReference type="ARBA" id="ARBA00023004"/>
    </source>
</evidence>
<dbReference type="NCBIfam" id="TIGR03904">
    <property type="entry name" value="SAM_YgiQ"/>
    <property type="match status" value="1"/>
</dbReference>
<name>A0A3P7PA17_9FIRM</name>
<dbReference type="InterPro" id="IPR013704">
    <property type="entry name" value="UPF0313_N"/>
</dbReference>
<dbReference type="SMART" id="SM00729">
    <property type="entry name" value="Elp3"/>
    <property type="match status" value="1"/>
</dbReference>
<keyword evidence="2 6" id="KW-0949">S-adenosyl-L-methionine</keyword>
<evidence type="ECO:0000256" key="3">
    <source>
        <dbReference type="ARBA" id="ARBA00022723"/>
    </source>
</evidence>
<dbReference type="PROSITE" id="PS51918">
    <property type="entry name" value="RADICAL_SAM"/>
    <property type="match status" value="1"/>
</dbReference>
<dbReference type="SFLD" id="SFLDG01082">
    <property type="entry name" value="B12-binding_domain_containing"/>
    <property type="match status" value="1"/>
</dbReference>
<dbReference type="GO" id="GO:0051539">
    <property type="term" value="F:4 iron, 4 sulfur cluster binding"/>
    <property type="evidence" value="ECO:0007669"/>
    <property type="project" value="UniProtKB-KW"/>
</dbReference>
<keyword evidence="4 6" id="KW-0408">Iron</keyword>
<dbReference type="SFLD" id="SFLDS00029">
    <property type="entry name" value="Radical_SAM"/>
    <property type="match status" value="1"/>
</dbReference>
<dbReference type="OrthoDB" id="9803479at2"/>
<feature type="domain" description="Radical SAM core" evidence="8">
    <location>
        <begin position="291"/>
        <end position="563"/>
    </location>
</feature>
<dbReference type="SFLD" id="SFLDG01069">
    <property type="entry name" value="UPF0313"/>
    <property type="match status" value="1"/>
</dbReference>
<keyword evidence="5 6" id="KW-0411">Iron-sulfur</keyword>
<dbReference type="PANTHER" id="PTHR32331:SF0">
    <property type="entry name" value="UPF0313 PROTEIN YGIQ"/>
    <property type="match status" value="1"/>
</dbReference>
<accession>A0A3P7PA17</accession>
<feature type="compositionally biased region" description="Polar residues" evidence="7">
    <location>
        <begin position="599"/>
        <end position="609"/>
    </location>
</feature>
<feature type="region of interest" description="Disordered" evidence="7">
    <location>
        <begin position="597"/>
        <end position="663"/>
    </location>
</feature>
<dbReference type="GO" id="GO:0003824">
    <property type="term" value="F:catalytic activity"/>
    <property type="evidence" value="ECO:0007669"/>
    <property type="project" value="InterPro"/>
</dbReference>
<dbReference type="EMBL" id="LR130778">
    <property type="protein sequence ID" value="VDN45858.1"/>
    <property type="molecule type" value="Genomic_DNA"/>
</dbReference>
<comment type="cofactor">
    <cofactor evidence="6">
        <name>[4Fe-4S] cluster</name>
        <dbReference type="ChEBI" id="CHEBI:49883"/>
    </cofactor>
    <text evidence="6">Binds 1 [4Fe-4S] cluster. The cluster is coordinated with 3 cysteines and an exchangeable S-adenosyl-L-methionine.</text>
</comment>
<evidence type="ECO:0000313" key="10">
    <source>
        <dbReference type="Proteomes" id="UP000279029"/>
    </source>
</evidence>
<dbReference type="PANTHER" id="PTHR32331">
    <property type="entry name" value="UPF0313 PROTEIN YGIQ"/>
    <property type="match status" value="1"/>
</dbReference>
<protein>
    <recommendedName>
        <fullName evidence="8">Radical SAM core domain-containing protein</fullName>
    </recommendedName>
</protein>
<gene>
    <name evidence="9" type="ORF">PATL70BA_0021</name>
</gene>
<evidence type="ECO:0000256" key="2">
    <source>
        <dbReference type="ARBA" id="ARBA00022691"/>
    </source>
</evidence>
<dbReference type="Gene3D" id="3.80.30.20">
    <property type="entry name" value="tm_1862 like domain"/>
    <property type="match status" value="1"/>
</dbReference>
<dbReference type="RefSeq" id="WP_125135454.1">
    <property type="nucleotide sequence ID" value="NZ_LR130778.1"/>
</dbReference>
<reference evidence="9 10" key="1">
    <citation type="submission" date="2018-09" db="EMBL/GenBank/DDBJ databases">
        <authorList>
            <person name="Postec A."/>
        </authorList>
    </citation>
    <scope>NUCLEOTIDE SEQUENCE [LARGE SCALE GENOMIC DNA]</scope>
    <source>
        <strain evidence="9">70B-A</strain>
    </source>
</reference>
<dbReference type="KEGG" id="cbar:PATL70BA_0021"/>
<dbReference type="HAMAP" id="MF_01251">
    <property type="entry name" value="UPF0313"/>
    <property type="match status" value="1"/>
</dbReference>
<feature type="binding site" evidence="6">
    <location>
        <position position="310"/>
    </location>
    <ligand>
        <name>[4Fe-4S] cluster</name>
        <dbReference type="ChEBI" id="CHEBI:49883"/>
        <note>4Fe-4S-S-AdoMet</note>
    </ligand>
</feature>
<dbReference type="InterPro" id="IPR006638">
    <property type="entry name" value="Elp3/MiaA/NifB-like_rSAM"/>
</dbReference>
<proteinExistence type="inferred from homology"/>
<evidence type="ECO:0000256" key="1">
    <source>
        <dbReference type="ARBA" id="ARBA00022485"/>
    </source>
</evidence>
<evidence type="ECO:0000256" key="7">
    <source>
        <dbReference type="SAM" id="MobiDB-lite"/>
    </source>
</evidence>
<dbReference type="InterPro" id="IPR024560">
    <property type="entry name" value="UPF0313_C"/>
</dbReference>
<dbReference type="InterPro" id="IPR007197">
    <property type="entry name" value="rSAM"/>
</dbReference>
<keyword evidence="10" id="KW-1185">Reference proteome</keyword>
<feature type="compositionally biased region" description="Basic residues" evidence="7">
    <location>
        <begin position="648"/>
        <end position="663"/>
    </location>
</feature>
<dbReference type="AlphaFoldDB" id="A0A3P7PA17"/>
<evidence type="ECO:0000313" key="9">
    <source>
        <dbReference type="EMBL" id="VDN45858.1"/>
    </source>
</evidence>
<evidence type="ECO:0000256" key="6">
    <source>
        <dbReference type="HAMAP-Rule" id="MF_01251"/>
    </source>
</evidence>
<keyword evidence="1 6" id="KW-0004">4Fe-4S</keyword>
<dbReference type="Proteomes" id="UP000279029">
    <property type="component" value="Chromosome"/>
</dbReference>
<feature type="compositionally biased region" description="Low complexity" evidence="7">
    <location>
        <begin position="634"/>
        <end position="647"/>
    </location>
</feature>
<feature type="binding site" evidence="6">
    <location>
        <position position="313"/>
    </location>
    <ligand>
        <name>[4Fe-4S] cluster</name>
        <dbReference type="ChEBI" id="CHEBI:49883"/>
        <note>4Fe-4S-S-AdoMet</note>
    </ligand>
</feature>
<dbReference type="Pfam" id="PF11842">
    <property type="entry name" value="DUF3362"/>
    <property type="match status" value="1"/>
</dbReference>
<dbReference type="InterPro" id="IPR058240">
    <property type="entry name" value="rSAM_sf"/>
</dbReference>
<dbReference type="GO" id="GO:0005506">
    <property type="term" value="F:iron ion binding"/>
    <property type="evidence" value="ECO:0007669"/>
    <property type="project" value="UniProtKB-UniRule"/>
</dbReference>